<feature type="compositionally biased region" description="Low complexity" evidence="1">
    <location>
        <begin position="354"/>
        <end position="367"/>
    </location>
</feature>
<dbReference type="Gene3D" id="2.60.200.10">
    <property type="match status" value="2"/>
</dbReference>
<dbReference type="SUPFAM" id="SSF49879">
    <property type="entry name" value="SMAD/FHA domain"/>
    <property type="match status" value="1"/>
</dbReference>
<feature type="region of interest" description="Disordered" evidence="1">
    <location>
        <begin position="344"/>
        <end position="372"/>
    </location>
</feature>
<feature type="compositionally biased region" description="Basic and acidic residues" evidence="1">
    <location>
        <begin position="307"/>
        <end position="316"/>
    </location>
</feature>
<dbReference type="GO" id="GO:0006355">
    <property type="term" value="P:regulation of DNA-templated transcription"/>
    <property type="evidence" value="ECO:0007669"/>
    <property type="project" value="InterPro"/>
</dbReference>
<evidence type="ECO:0000313" key="4">
    <source>
        <dbReference type="Proteomes" id="UP000318571"/>
    </source>
</evidence>
<dbReference type="InterPro" id="IPR008984">
    <property type="entry name" value="SMAD_FHA_dom_sf"/>
</dbReference>
<proteinExistence type="predicted"/>
<evidence type="ECO:0000256" key="1">
    <source>
        <dbReference type="SAM" id="MobiDB-lite"/>
    </source>
</evidence>
<dbReference type="InterPro" id="IPR001132">
    <property type="entry name" value="SMAD_dom_Dwarfin-type"/>
</dbReference>
<feature type="region of interest" description="Disordered" evidence="1">
    <location>
        <begin position="290"/>
        <end position="326"/>
    </location>
</feature>
<keyword evidence="4" id="KW-1185">Reference proteome</keyword>
<dbReference type="Proteomes" id="UP000318571">
    <property type="component" value="Chromosome 7"/>
</dbReference>
<sequence>PYFQDHIQEVQDKWESIDDEIWAKIIVLERNRRVAKAYARAPVLTVNGSDDGFDGFRIGVSGFDNPMRDATTLDIIARIGQGGVRVKNTNEESAVSNDILKLPAGLLESDKPFKVFDMKKFQQNMNRELKRPYPDRRKLEAQCISVISFGHSNEAEILHTPIWILIINIVAIEMLRSKLPPAPRMRPRSMEPRSLMTISTNHAATRPFGSGSSDEDPYSVAGSGSSGSSGGNGNRSRSRDKPPKLPPRDTAIYGPSLWAKPGETMKNAKNLDKRGDDPYYCGLRARIPNFVKSKTGGGTKSKSSKKSSTDKNRSHSEGPLSLPPQIPSHPFWWHSRLYNDSVGPMSLASNDHQTSTTGSTSISNGTNFKRNPTNFVPYITANGSEDYEEAEDLSY</sequence>
<organism evidence="3 4">
    <name type="scientific">Tigriopus californicus</name>
    <name type="common">Marine copepod</name>
    <dbReference type="NCBI Taxonomy" id="6832"/>
    <lineage>
        <taxon>Eukaryota</taxon>
        <taxon>Metazoa</taxon>
        <taxon>Ecdysozoa</taxon>
        <taxon>Arthropoda</taxon>
        <taxon>Crustacea</taxon>
        <taxon>Multicrustacea</taxon>
        <taxon>Hexanauplia</taxon>
        <taxon>Copepoda</taxon>
        <taxon>Harpacticoida</taxon>
        <taxon>Harpacticidae</taxon>
        <taxon>Tigriopus</taxon>
    </lineage>
</organism>
<dbReference type="PANTHER" id="PTHR22742:SF2">
    <property type="entry name" value="EXPANSION, ISOFORM A-RELATED"/>
    <property type="match status" value="1"/>
</dbReference>
<dbReference type="Pfam" id="PF03166">
    <property type="entry name" value="MH2"/>
    <property type="match status" value="1"/>
</dbReference>
<feature type="non-terminal residue" evidence="3">
    <location>
        <position position="1"/>
    </location>
</feature>
<dbReference type="PROSITE" id="PS51076">
    <property type="entry name" value="MH2"/>
    <property type="match status" value="1"/>
</dbReference>
<dbReference type="SMART" id="SM00524">
    <property type="entry name" value="DWB"/>
    <property type="match status" value="1"/>
</dbReference>
<feature type="region of interest" description="Disordered" evidence="1">
    <location>
        <begin position="203"/>
        <end position="275"/>
    </location>
</feature>
<evidence type="ECO:0000313" key="3">
    <source>
        <dbReference type="EMBL" id="TRY71503.1"/>
    </source>
</evidence>
<evidence type="ECO:0000259" key="2">
    <source>
        <dbReference type="PROSITE" id="PS51076"/>
    </source>
</evidence>
<dbReference type="OMA" id="FPYKLYP"/>
<feature type="compositionally biased region" description="Basic and acidic residues" evidence="1">
    <location>
        <begin position="237"/>
        <end position="247"/>
    </location>
</feature>
<dbReference type="GO" id="GO:0051239">
    <property type="term" value="P:regulation of multicellular organismal process"/>
    <property type="evidence" value="ECO:0007669"/>
    <property type="project" value="UniProtKB-ARBA"/>
</dbReference>
<accession>A0A553P1D3</accession>
<name>A0A553P1D3_TIGCA</name>
<protein>
    <recommendedName>
        <fullName evidence="2">MH2 domain-containing protein</fullName>
    </recommendedName>
</protein>
<comment type="caution">
    <text evidence="3">The sequence shown here is derived from an EMBL/GenBank/DDBJ whole genome shotgun (WGS) entry which is preliminary data.</text>
</comment>
<dbReference type="PANTHER" id="PTHR22742">
    <property type="entry name" value="EXPANSION, ISOFORM A-RELATED"/>
    <property type="match status" value="1"/>
</dbReference>
<dbReference type="GO" id="GO:0050793">
    <property type="term" value="P:regulation of developmental process"/>
    <property type="evidence" value="ECO:0007669"/>
    <property type="project" value="UniProtKB-ARBA"/>
</dbReference>
<gene>
    <name evidence="3" type="ORF">TCAL_12239</name>
</gene>
<dbReference type="GO" id="GO:0009791">
    <property type="term" value="P:post-embryonic development"/>
    <property type="evidence" value="ECO:0007669"/>
    <property type="project" value="UniProtKB-ARBA"/>
</dbReference>
<feature type="domain" description="MH2" evidence="2">
    <location>
        <begin position="22"/>
        <end position="194"/>
    </location>
</feature>
<dbReference type="EMBL" id="VCGU01000008">
    <property type="protein sequence ID" value="TRY71503.1"/>
    <property type="molecule type" value="Genomic_DNA"/>
</dbReference>
<dbReference type="AlphaFoldDB" id="A0A553P1D3"/>
<reference evidence="3 4" key="1">
    <citation type="journal article" date="2018" name="Nat. Ecol. Evol.">
        <title>Genomic signatures of mitonuclear coevolution across populations of Tigriopus californicus.</title>
        <authorList>
            <person name="Barreto F.S."/>
            <person name="Watson E.T."/>
            <person name="Lima T.G."/>
            <person name="Willett C.S."/>
            <person name="Edmands S."/>
            <person name="Li W."/>
            <person name="Burton R.S."/>
        </authorList>
    </citation>
    <scope>NUCLEOTIDE SEQUENCE [LARGE SCALE GENOMIC DNA]</scope>
    <source>
        <strain evidence="3 4">San Diego</strain>
    </source>
</reference>
<dbReference type="InterPro" id="IPR017855">
    <property type="entry name" value="SMAD-like_dom_sf"/>
</dbReference>
<feature type="compositionally biased region" description="Gly residues" evidence="1">
    <location>
        <begin position="224"/>
        <end position="233"/>
    </location>
</feature>